<evidence type="ECO:0000313" key="2">
    <source>
        <dbReference type="EMBL" id="JAE08375.1"/>
    </source>
</evidence>
<proteinExistence type="predicted"/>
<feature type="transmembrane region" description="Helical" evidence="1">
    <location>
        <begin position="31"/>
        <end position="54"/>
    </location>
</feature>
<keyword evidence="1" id="KW-1133">Transmembrane helix</keyword>
<keyword evidence="1" id="KW-0472">Membrane</keyword>
<keyword evidence="1" id="KW-0812">Transmembrane</keyword>
<evidence type="ECO:0000256" key="1">
    <source>
        <dbReference type="SAM" id="Phobius"/>
    </source>
</evidence>
<reference evidence="2" key="1">
    <citation type="submission" date="2014-09" db="EMBL/GenBank/DDBJ databases">
        <authorList>
            <person name="Magalhaes I.L.F."/>
            <person name="Oliveira U."/>
            <person name="Santos F.R."/>
            <person name="Vidigal T.H.D.A."/>
            <person name="Brescovit A.D."/>
            <person name="Santos A.J."/>
        </authorList>
    </citation>
    <scope>NUCLEOTIDE SEQUENCE</scope>
    <source>
        <tissue evidence="2">Shoot tissue taken approximately 20 cm above the soil surface</tissue>
    </source>
</reference>
<organism evidence="2">
    <name type="scientific">Arundo donax</name>
    <name type="common">Giant reed</name>
    <name type="synonym">Donax arundinaceus</name>
    <dbReference type="NCBI Taxonomy" id="35708"/>
    <lineage>
        <taxon>Eukaryota</taxon>
        <taxon>Viridiplantae</taxon>
        <taxon>Streptophyta</taxon>
        <taxon>Embryophyta</taxon>
        <taxon>Tracheophyta</taxon>
        <taxon>Spermatophyta</taxon>
        <taxon>Magnoliopsida</taxon>
        <taxon>Liliopsida</taxon>
        <taxon>Poales</taxon>
        <taxon>Poaceae</taxon>
        <taxon>PACMAD clade</taxon>
        <taxon>Arundinoideae</taxon>
        <taxon>Arundineae</taxon>
        <taxon>Arundo</taxon>
    </lineage>
</organism>
<accession>A0A0A9F5Q4</accession>
<sequence>MFGTERLCCCCCSAGSLHLTVHVHLKQPLNLMLLIFLLKVQYIIVLCTSLNSYYKSKYMYFLFQSFHFYHVILSDSDVSLLCLFS</sequence>
<dbReference type="EMBL" id="GBRH01189521">
    <property type="protein sequence ID" value="JAE08375.1"/>
    <property type="molecule type" value="Transcribed_RNA"/>
</dbReference>
<dbReference type="AlphaFoldDB" id="A0A0A9F5Q4"/>
<reference evidence="2" key="2">
    <citation type="journal article" date="2015" name="Data Brief">
        <title>Shoot transcriptome of the giant reed, Arundo donax.</title>
        <authorList>
            <person name="Barrero R.A."/>
            <person name="Guerrero F.D."/>
            <person name="Moolhuijzen P."/>
            <person name="Goolsby J.A."/>
            <person name="Tidwell J."/>
            <person name="Bellgard S.E."/>
            <person name="Bellgard M.I."/>
        </authorList>
    </citation>
    <scope>NUCLEOTIDE SEQUENCE</scope>
    <source>
        <tissue evidence="2">Shoot tissue taken approximately 20 cm above the soil surface</tissue>
    </source>
</reference>
<protein>
    <submittedName>
        <fullName evidence="2">Uncharacterized protein</fullName>
    </submittedName>
</protein>
<name>A0A0A9F5Q4_ARUDO</name>